<comment type="caution">
    <text evidence="6">The sequence shown here is derived from an EMBL/GenBank/DDBJ whole genome shotgun (WGS) entry which is preliminary data.</text>
</comment>
<name>A0A366DYM1_9NOCA</name>
<dbReference type="Gene3D" id="1.10.357.10">
    <property type="entry name" value="Tetracycline Repressor, domain 2"/>
    <property type="match status" value="1"/>
</dbReference>
<dbReference type="AlphaFoldDB" id="A0A366DYM1"/>
<dbReference type="Proteomes" id="UP000252586">
    <property type="component" value="Unassembled WGS sequence"/>
</dbReference>
<evidence type="ECO:0000259" key="5">
    <source>
        <dbReference type="PROSITE" id="PS50977"/>
    </source>
</evidence>
<evidence type="ECO:0000256" key="1">
    <source>
        <dbReference type="ARBA" id="ARBA00023015"/>
    </source>
</evidence>
<reference evidence="6 7" key="1">
    <citation type="submission" date="2018-06" db="EMBL/GenBank/DDBJ databases">
        <title>Genomic Encyclopedia of Type Strains, Phase IV (KMG-IV): sequencing the most valuable type-strain genomes for metagenomic binning, comparative biology and taxonomic classification.</title>
        <authorList>
            <person name="Goeker M."/>
        </authorList>
    </citation>
    <scope>NUCLEOTIDE SEQUENCE [LARGE SCALE GENOMIC DNA]</scope>
    <source>
        <strain evidence="6 7">DSM 44599</strain>
    </source>
</reference>
<dbReference type="GO" id="GO:0000976">
    <property type="term" value="F:transcription cis-regulatory region binding"/>
    <property type="evidence" value="ECO:0007669"/>
    <property type="project" value="TreeGrafter"/>
</dbReference>
<dbReference type="Pfam" id="PF00440">
    <property type="entry name" value="TetR_N"/>
    <property type="match status" value="1"/>
</dbReference>
<dbReference type="InterPro" id="IPR050109">
    <property type="entry name" value="HTH-type_TetR-like_transc_reg"/>
</dbReference>
<feature type="DNA-binding region" description="H-T-H motif" evidence="4">
    <location>
        <begin position="31"/>
        <end position="50"/>
    </location>
</feature>
<protein>
    <submittedName>
        <fullName evidence="6">TetR family transcriptional regulator</fullName>
    </submittedName>
</protein>
<evidence type="ECO:0000256" key="4">
    <source>
        <dbReference type="PROSITE-ProRule" id="PRU00335"/>
    </source>
</evidence>
<dbReference type="InterPro" id="IPR009057">
    <property type="entry name" value="Homeodomain-like_sf"/>
</dbReference>
<dbReference type="PANTHER" id="PTHR30055">
    <property type="entry name" value="HTH-TYPE TRANSCRIPTIONAL REGULATOR RUTR"/>
    <property type="match status" value="1"/>
</dbReference>
<dbReference type="GO" id="GO:0003700">
    <property type="term" value="F:DNA-binding transcription factor activity"/>
    <property type="evidence" value="ECO:0007669"/>
    <property type="project" value="TreeGrafter"/>
</dbReference>
<dbReference type="SUPFAM" id="SSF46689">
    <property type="entry name" value="Homeodomain-like"/>
    <property type="match status" value="1"/>
</dbReference>
<dbReference type="SUPFAM" id="SSF48498">
    <property type="entry name" value="Tetracyclin repressor-like, C-terminal domain"/>
    <property type="match status" value="1"/>
</dbReference>
<dbReference type="EMBL" id="QNRE01000002">
    <property type="protein sequence ID" value="RBO94288.1"/>
    <property type="molecule type" value="Genomic_DNA"/>
</dbReference>
<dbReference type="OrthoDB" id="9816296at2"/>
<feature type="domain" description="HTH tetR-type" evidence="5">
    <location>
        <begin position="8"/>
        <end position="68"/>
    </location>
</feature>
<organism evidence="6 7">
    <name type="scientific">Nocardia puris</name>
    <dbReference type="NCBI Taxonomy" id="208602"/>
    <lineage>
        <taxon>Bacteria</taxon>
        <taxon>Bacillati</taxon>
        <taxon>Actinomycetota</taxon>
        <taxon>Actinomycetes</taxon>
        <taxon>Mycobacteriales</taxon>
        <taxon>Nocardiaceae</taxon>
        <taxon>Nocardia</taxon>
    </lineage>
</organism>
<evidence type="ECO:0000256" key="2">
    <source>
        <dbReference type="ARBA" id="ARBA00023125"/>
    </source>
</evidence>
<dbReference type="InterPro" id="IPR036271">
    <property type="entry name" value="Tet_transcr_reg_TetR-rel_C_sf"/>
</dbReference>
<dbReference type="InterPro" id="IPR001647">
    <property type="entry name" value="HTH_TetR"/>
</dbReference>
<dbReference type="RefSeq" id="WP_067512797.1">
    <property type="nucleotide sequence ID" value="NZ_CP107943.1"/>
</dbReference>
<accession>A0A366DYM1</accession>
<evidence type="ECO:0000313" key="6">
    <source>
        <dbReference type="EMBL" id="RBO94288.1"/>
    </source>
</evidence>
<proteinExistence type="predicted"/>
<keyword evidence="3" id="KW-0804">Transcription</keyword>
<evidence type="ECO:0000256" key="3">
    <source>
        <dbReference type="ARBA" id="ARBA00023163"/>
    </source>
</evidence>
<keyword evidence="2 4" id="KW-0238">DNA-binding</keyword>
<dbReference type="PANTHER" id="PTHR30055:SF234">
    <property type="entry name" value="HTH-TYPE TRANSCRIPTIONAL REGULATOR BETI"/>
    <property type="match status" value="1"/>
</dbReference>
<evidence type="ECO:0000313" key="7">
    <source>
        <dbReference type="Proteomes" id="UP000252586"/>
    </source>
</evidence>
<keyword evidence="7" id="KW-1185">Reference proteome</keyword>
<dbReference type="STRING" id="1210090.GCA_001613185_05564"/>
<sequence length="198" mass="21248">MPRLVDHEQRRRQITDAARRVITRGGMEAATFQSVAAEAGISVRLVQYYFGTKKDFLMATHRAVIDDSAARFTERITAGGPITDPREIVRTVADALLPLDADSRSDALVNVAFHVAGLTGSEIVSEDLLAPPRLLVATLTDVLSKADPDSAATAELDAGLILGALVGLTQSMLAGHHSADEARRFVDHLLDRIPGTAR</sequence>
<dbReference type="PROSITE" id="PS50977">
    <property type="entry name" value="HTH_TETR_2"/>
    <property type="match status" value="1"/>
</dbReference>
<gene>
    <name evidence="6" type="ORF">DFR74_102711</name>
</gene>
<keyword evidence="1" id="KW-0805">Transcription regulation</keyword>